<accession>A0A1G2RC01</accession>
<proteinExistence type="predicted"/>
<sequence>MKGVIVGRTEFRILEEGESFLERALDGKCVAISIPSPLGNINTFLACPSSDELVSVLKSEEVLARQMWHHGGIVRITPPVSHKVRKLGRGLKERGCPRWTALSGDDWGVSGDIARFTHTENYEVWVVLTPFFRIAEIVSEAVGVREVTSVISLRQATVAESVTRINRYAFLR</sequence>
<dbReference type="EMBL" id="MHUB01000028">
    <property type="protein sequence ID" value="OHA70365.1"/>
    <property type="molecule type" value="Genomic_DNA"/>
</dbReference>
<evidence type="ECO:0000313" key="1">
    <source>
        <dbReference type="EMBL" id="OHA70365.1"/>
    </source>
</evidence>
<name>A0A1G2RC01_9BACT</name>
<comment type="caution">
    <text evidence="1">The sequence shown here is derived from an EMBL/GenBank/DDBJ whole genome shotgun (WGS) entry which is preliminary data.</text>
</comment>
<reference evidence="1 2" key="1">
    <citation type="journal article" date="2016" name="Nat. Commun.">
        <title>Thousands of microbial genomes shed light on interconnected biogeochemical processes in an aquifer system.</title>
        <authorList>
            <person name="Anantharaman K."/>
            <person name="Brown C.T."/>
            <person name="Hug L.A."/>
            <person name="Sharon I."/>
            <person name="Castelle C.J."/>
            <person name="Probst A.J."/>
            <person name="Thomas B.C."/>
            <person name="Singh A."/>
            <person name="Wilkins M.J."/>
            <person name="Karaoz U."/>
            <person name="Brodie E.L."/>
            <person name="Williams K.H."/>
            <person name="Hubbard S.S."/>
            <person name="Banfield J.F."/>
        </authorList>
    </citation>
    <scope>NUCLEOTIDE SEQUENCE [LARGE SCALE GENOMIC DNA]</scope>
</reference>
<evidence type="ECO:0000313" key="2">
    <source>
        <dbReference type="Proteomes" id="UP000178613"/>
    </source>
</evidence>
<protein>
    <submittedName>
        <fullName evidence="1">Uncharacterized protein</fullName>
    </submittedName>
</protein>
<dbReference type="AlphaFoldDB" id="A0A1G2RC01"/>
<organism evidence="1 2">
    <name type="scientific">Candidatus Wildermuthbacteria bacterium RIFCSPHIGHO2_02_FULL_49_9</name>
    <dbReference type="NCBI Taxonomy" id="1802456"/>
    <lineage>
        <taxon>Bacteria</taxon>
        <taxon>Candidatus Wildermuthiibacteriota</taxon>
    </lineage>
</organism>
<dbReference type="Proteomes" id="UP000178613">
    <property type="component" value="Unassembled WGS sequence"/>
</dbReference>
<gene>
    <name evidence="1" type="ORF">A3D64_03275</name>
</gene>